<dbReference type="AlphaFoldDB" id="A0A433RWM5"/>
<dbReference type="EMBL" id="JTFC01000015">
    <property type="protein sequence ID" value="RUS57692.1"/>
    <property type="molecule type" value="Genomic_DNA"/>
</dbReference>
<dbReference type="Proteomes" id="UP000288623">
    <property type="component" value="Unassembled WGS sequence"/>
</dbReference>
<reference evidence="1 2" key="1">
    <citation type="submission" date="2014-11" db="EMBL/GenBank/DDBJ databases">
        <title>Genome sequence and analysis of novel Kurthia sp.</title>
        <authorList>
            <person name="Lawson J.N."/>
            <person name="Gonzalez J.E."/>
            <person name="Rinauldi L."/>
            <person name="Xuan Z."/>
            <person name="Firman A."/>
            <person name="Shaddox L."/>
            <person name="Trudeau A."/>
            <person name="Shah S."/>
            <person name="Reiman D."/>
        </authorList>
    </citation>
    <scope>NUCLEOTIDE SEQUENCE [LARGE SCALE GENOMIC DNA]</scope>
    <source>
        <strain evidence="1 2">3B1D</strain>
    </source>
</reference>
<sequence>MNLKDYKRELNLIAKQNMTEYDLYSLVMALLREGENIKALSLRDVSRRIKSARGQVFYGLSSIPDLVILDENFDNEHNANKNIDNINQIYGCIEVKALNKPLPTIHTINEKLQSSLSPEEGQLLGTILWYRKVIYTNGLDWIYYECEYSDDYWKEIKKNVERRIAGKANIHWYKEIDLTKVSIKSNSLMNGTNRSVKQLTIDDINEINWQEFRENLHQINWK</sequence>
<protein>
    <submittedName>
        <fullName evidence="1">Uncharacterized protein</fullName>
    </submittedName>
</protein>
<proteinExistence type="predicted"/>
<keyword evidence="2" id="KW-1185">Reference proteome</keyword>
<dbReference type="OrthoDB" id="2047881at2"/>
<comment type="caution">
    <text evidence="1">The sequence shown here is derived from an EMBL/GenBank/DDBJ whole genome shotgun (WGS) entry which is preliminary data.</text>
</comment>
<dbReference type="RefSeq" id="WP_126989802.1">
    <property type="nucleotide sequence ID" value="NZ_JTFC01000015.1"/>
</dbReference>
<evidence type="ECO:0000313" key="2">
    <source>
        <dbReference type="Proteomes" id="UP000288623"/>
    </source>
</evidence>
<organism evidence="1 2">
    <name type="scientific">Candidatus Kurthia intestinigallinarum</name>
    <dbReference type="NCBI Taxonomy" id="1562256"/>
    <lineage>
        <taxon>Bacteria</taxon>
        <taxon>Bacillati</taxon>
        <taxon>Bacillota</taxon>
        <taxon>Bacilli</taxon>
        <taxon>Bacillales</taxon>
        <taxon>Caryophanaceae</taxon>
        <taxon>Kurthia</taxon>
    </lineage>
</organism>
<name>A0A433RWM5_9BACL</name>
<evidence type="ECO:0000313" key="1">
    <source>
        <dbReference type="EMBL" id="RUS57692.1"/>
    </source>
</evidence>
<accession>A0A433RWM5</accession>
<gene>
    <name evidence="1" type="ORF">QI30_04720</name>
</gene>